<dbReference type="PROSITE" id="PS51352">
    <property type="entry name" value="THIOREDOXIN_2"/>
    <property type="match status" value="1"/>
</dbReference>
<dbReference type="OrthoDB" id="6399635at2"/>
<protein>
    <submittedName>
        <fullName evidence="8">AhpC/TSA family protein</fullName>
    </submittedName>
</protein>
<evidence type="ECO:0000256" key="6">
    <source>
        <dbReference type="SAM" id="SignalP"/>
    </source>
</evidence>
<dbReference type="SUPFAM" id="SSF52833">
    <property type="entry name" value="Thioredoxin-like"/>
    <property type="match status" value="1"/>
</dbReference>
<dbReference type="GO" id="GO:0016209">
    <property type="term" value="F:antioxidant activity"/>
    <property type="evidence" value="ECO:0007669"/>
    <property type="project" value="InterPro"/>
</dbReference>
<dbReference type="InterPro" id="IPR025380">
    <property type="entry name" value="DUF4369"/>
</dbReference>
<evidence type="ECO:0000256" key="4">
    <source>
        <dbReference type="ARBA" id="ARBA00023284"/>
    </source>
</evidence>
<name>A0A418M7T3_9BACT</name>
<comment type="subcellular location">
    <subcellularLocation>
        <location evidence="1">Cell envelope</location>
    </subcellularLocation>
</comment>
<dbReference type="InterPro" id="IPR050553">
    <property type="entry name" value="Thioredoxin_ResA/DsbE_sf"/>
</dbReference>
<evidence type="ECO:0000256" key="3">
    <source>
        <dbReference type="ARBA" id="ARBA00023157"/>
    </source>
</evidence>
<accession>A0A418M7T3</accession>
<keyword evidence="2" id="KW-0201">Cytochrome c-type biogenesis</keyword>
<evidence type="ECO:0000256" key="5">
    <source>
        <dbReference type="SAM" id="Coils"/>
    </source>
</evidence>
<evidence type="ECO:0000259" key="7">
    <source>
        <dbReference type="PROSITE" id="PS51352"/>
    </source>
</evidence>
<dbReference type="Pfam" id="PF14289">
    <property type="entry name" value="DUF4369"/>
    <property type="match status" value="1"/>
</dbReference>
<keyword evidence="3" id="KW-1015">Disulfide bond</keyword>
<evidence type="ECO:0000256" key="1">
    <source>
        <dbReference type="ARBA" id="ARBA00004196"/>
    </source>
</evidence>
<feature type="signal peptide" evidence="6">
    <location>
        <begin position="1"/>
        <end position="20"/>
    </location>
</feature>
<dbReference type="GO" id="GO:0017004">
    <property type="term" value="P:cytochrome complex assembly"/>
    <property type="evidence" value="ECO:0007669"/>
    <property type="project" value="UniProtKB-KW"/>
</dbReference>
<gene>
    <name evidence="8" type="ORF">DYU11_14265</name>
</gene>
<dbReference type="Pfam" id="PF00578">
    <property type="entry name" value="AhpC-TSA"/>
    <property type="match status" value="1"/>
</dbReference>
<organism evidence="8 9">
    <name type="scientific">Fibrisoma montanum</name>
    <dbReference type="NCBI Taxonomy" id="2305895"/>
    <lineage>
        <taxon>Bacteria</taxon>
        <taxon>Pseudomonadati</taxon>
        <taxon>Bacteroidota</taxon>
        <taxon>Cytophagia</taxon>
        <taxon>Cytophagales</taxon>
        <taxon>Spirosomataceae</taxon>
        <taxon>Fibrisoma</taxon>
    </lineage>
</organism>
<feature type="domain" description="Thioredoxin" evidence="7">
    <location>
        <begin position="242"/>
        <end position="386"/>
    </location>
</feature>
<evidence type="ECO:0000313" key="8">
    <source>
        <dbReference type="EMBL" id="RIV22199.1"/>
    </source>
</evidence>
<feature type="coiled-coil region" evidence="5">
    <location>
        <begin position="158"/>
        <end position="185"/>
    </location>
</feature>
<dbReference type="InterPro" id="IPR013766">
    <property type="entry name" value="Thioredoxin_domain"/>
</dbReference>
<sequence>MKHFFAAIGFVAALHGMVQAQNGAPANQKEFTVTGTVKRLAPGEKIYLESNNQPSRRLDSTQVGPNNSFTLKGRVPEGGDVMVLNVGGGQKLALLVEGGETLTVAADGFKMDPKSGQVGQATVTGSKNMEYYQKLMTLRTDMETKVSNWNKQYAAATEKKDSKKMEQIQKDYEAAEKEVVSQVKAMLPDMGTSLVSLFALNFLNIDTDLPTFDALAQRFEKENPNSPHAKSLIGRVARIKGVMVGAKAPEIALSDTTGNTVPLSSLRGKYVLVDFWASWCGPCRNENPNVVRMYNKFKDKGFTIYSVSLDRPGDREKWVRAIRNDNLTWTHVSDLKYWQSAAAQQYGVQAIPATFLLDKEGKIIAKNLRGDALEQKLTEILKEGGQ</sequence>
<dbReference type="GO" id="GO:0030313">
    <property type="term" value="C:cell envelope"/>
    <property type="evidence" value="ECO:0007669"/>
    <property type="project" value="UniProtKB-SubCell"/>
</dbReference>
<dbReference type="PANTHER" id="PTHR42852:SF6">
    <property type="entry name" value="THIOL:DISULFIDE INTERCHANGE PROTEIN DSBE"/>
    <property type="match status" value="1"/>
</dbReference>
<dbReference type="InterPro" id="IPR000866">
    <property type="entry name" value="AhpC/TSA"/>
</dbReference>
<reference evidence="8 9" key="1">
    <citation type="submission" date="2018-08" db="EMBL/GenBank/DDBJ databases">
        <title>Fibrisoma montanum sp. nov., isolated from Danxia mountain soil.</title>
        <authorList>
            <person name="Huang Y."/>
        </authorList>
    </citation>
    <scope>NUCLEOTIDE SEQUENCE [LARGE SCALE GENOMIC DNA]</scope>
    <source>
        <strain evidence="8 9">HYT19</strain>
    </source>
</reference>
<keyword evidence="9" id="KW-1185">Reference proteome</keyword>
<dbReference type="InterPro" id="IPR017937">
    <property type="entry name" value="Thioredoxin_CS"/>
</dbReference>
<dbReference type="Proteomes" id="UP000283523">
    <property type="component" value="Unassembled WGS sequence"/>
</dbReference>
<dbReference type="PANTHER" id="PTHR42852">
    <property type="entry name" value="THIOL:DISULFIDE INTERCHANGE PROTEIN DSBE"/>
    <property type="match status" value="1"/>
</dbReference>
<dbReference type="PROSITE" id="PS00194">
    <property type="entry name" value="THIOREDOXIN_1"/>
    <property type="match status" value="1"/>
</dbReference>
<keyword evidence="5" id="KW-0175">Coiled coil</keyword>
<dbReference type="RefSeq" id="WP_119668383.1">
    <property type="nucleotide sequence ID" value="NZ_QXED01000004.1"/>
</dbReference>
<feature type="chain" id="PRO_5019290073" evidence="6">
    <location>
        <begin position="21"/>
        <end position="386"/>
    </location>
</feature>
<proteinExistence type="predicted"/>
<dbReference type="AlphaFoldDB" id="A0A418M7T3"/>
<comment type="caution">
    <text evidence="8">The sequence shown here is derived from an EMBL/GenBank/DDBJ whole genome shotgun (WGS) entry which is preliminary data.</text>
</comment>
<keyword evidence="4" id="KW-0676">Redox-active center</keyword>
<keyword evidence="6" id="KW-0732">Signal</keyword>
<dbReference type="CDD" id="cd02966">
    <property type="entry name" value="TlpA_like_family"/>
    <property type="match status" value="1"/>
</dbReference>
<dbReference type="InterPro" id="IPR036249">
    <property type="entry name" value="Thioredoxin-like_sf"/>
</dbReference>
<evidence type="ECO:0000313" key="9">
    <source>
        <dbReference type="Proteomes" id="UP000283523"/>
    </source>
</evidence>
<dbReference type="Gene3D" id="3.40.30.10">
    <property type="entry name" value="Glutaredoxin"/>
    <property type="match status" value="1"/>
</dbReference>
<dbReference type="EMBL" id="QXED01000004">
    <property type="protein sequence ID" value="RIV22199.1"/>
    <property type="molecule type" value="Genomic_DNA"/>
</dbReference>
<evidence type="ECO:0000256" key="2">
    <source>
        <dbReference type="ARBA" id="ARBA00022748"/>
    </source>
</evidence>
<dbReference type="GO" id="GO:0016491">
    <property type="term" value="F:oxidoreductase activity"/>
    <property type="evidence" value="ECO:0007669"/>
    <property type="project" value="InterPro"/>
</dbReference>